<dbReference type="Gene3D" id="3.30.497.10">
    <property type="entry name" value="Antithrombin, subunit I, domain 2"/>
    <property type="match status" value="1"/>
</dbReference>
<evidence type="ECO:0000256" key="1">
    <source>
        <dbReference type="RuleBase" id="RU000411"/>
    </source>
</evidence>
<dbReference type="SMART" id="SM00093">
    <property type="entry name" value="SERPIN"/>
    <property type="match status" value="1"/>
</dbReference>
<dbReference type="RefSeq" id="WP_267771637.1">
    <property type="nucleotide sequence ID" value="NZ_JAPNKE010000002.1"/>
</dbReference>
<organism evidence="4 5">
    <name type="scientific">Nannocystis pusilla</name>
    <dbReference type="NCBI Taxonomy" id="889268"/>
    <lineage>
        <taxon>Bacteria</taxon>
        <taxon>Pseudomonadati</taxon>
        <taxon>Myxococcota</taxon>
        <taxon>Polyangia</taxon>
        <taxon>Nannocystales</taxon>
        <taxon>Nannocystaceae</taxon>
        <taxon>Nannocystis</taxon>
    </lineage>
</organism>
<dbReference type="GO" id="GO:0005615">
    <property type="term" value="C:extracellular space"/>
    <property type="evidence" value="ECO:0007669"/>
    <property type="project" value="InterPro"/>
</dbReference>
<gene>
    <name evidence="4" type="ORF">OV079_26180</name>
</gene>
<dbReference type="InterPro" id="IPR042178">
    <property type="entry name" value="Serpin_sf_1"/>
</dbReference>
<evidence type="ECO:0000256" key="2">
    <source>
        <dbReference type="SAM" id="MobiDB-lite"/>
    </source>
</evidence>
<dbReference type="AlphaFoldDB" id="A0A9X3J0F8"/>
<dbReference type="SUPFAM" id="SSF56574">
    <property type="entry name" value="Serpins"/>
    <property type="match status" value="1"/>
</dbReference>
<accession>A0A9X3J0F8</accession>
<dbReference type="InterPro" id="IPR000215">
    <property type="entry name" value="Serpin_fam"/>
</dbReference>
<dbReference type="PROSITE" id="PS00284">
    <property type="entry name" value="SERPIN"/>
    <property type="match status" value="1"/>
</dbReference>
<evidence type="ECO:0000313" key="5">
    <source>
        <dbReference type="Proteomes" id="UP001150924"/>
    </source>
</evidence>
<dbReference type="PROSITE" id="PS51257">
    <property type="entry name" value="PROKAR_LIPOPROTEIN"/>
    <property type="match status" value="1"/>
</dbReference>
<feature type="domain" description="Serpin" evidence="3">
    <location>
        <begin position="119"/>
        <end position="487"/>
    </location>
</feature>
<feature type="region of interest" description="Disordered" evidence="2">
    <location>
        <begin position="26"/>
        <end position="105"/>
    </location>
</feature>
<comment type="similarity">
    <text evidence="1">Belongs to the serpin family.</text>
</comment>
<dbReference type="Pfam" id="PF00079">
    <property type="entry name" value="Serpin"/>
    <property type="match status" value="1"/>
</dbReference>
<dbReference type="PANTHER" id="PTHR11461:SF211">
    <property type="entry name" value="GH10112P-RELATED"/>
    <property type="match status" value="1"/>
</dbReference>
<dbReference type="Gene3D" id="2.30.39.10">
    <property type="entry name" value="Alpha-1-antitrypsin, domain 1"/>
    <property type="match status" value="1"/>
</dbReference>
<keyword evidence="5" id="KW-1185">Reference proteome</keyword>
<evidence type="ECO:0000259" key="3">
    <source>
        <dbReference type="SMART" id="SM00093"/>
    </source>
</evidence>
<dbReference type="CDD" id="cd19590">
    <property type="entry name" value="serpin_thermopin-like"/>
    <property type="match status" value="1"/>
</dbReference>
<dbReference type="GO" id="GO:0004867">
    <property type="term" value="F:serine-type endopeptidase inhibitor activity"/>
    <property type="evidence" value="ECO:0007669"/>
    <property type="project" value="InterPro"/>
</dbReference>
<sequence length="488" mass="52104">MRDNLLYRHFTSWALALGATACTIQGPGGAETGSETETTDPTTTTTTTTTATEPTTATSETTTTTDSTTEPTGDPTTTTGEPLEPPGEEAGSDKPRDPDPDASADELATMAADERSFALDLFKALPPSADNRAISPLSLRIAFGMLYEGARTVSEQEIADVLHFSLAKPRLHTAFNRIDLDLETRNLPASGEVEGDDSVRLSLVNQVFGRIGIEWSAPFLDALAIHYGSGMRLLDFAADPDGSRVAINGWVADQTFTKIDELLPPGSIFPDVTAVLVNALYLKAPWDHPFENVDENGVFHDKDGVELTAPMMYGVFESTSYFKGDGVEAAELPLRGGELSLVYILPDAGTFDAYVAGLDGVKLGEVLGGLAPTNLEVRVPRFEFANAFALREVLIALGMEKTFQLGAADLSGMTEQTQMAIADVYHNTVVAVDEKGVEAAAATAIVVFDSSGGVFAETAFTADRPFLFAIRDRGTDTLLWFGRVLTPG</sequence>
<dbReference type="Proteomes" id="UP001150924">
    <property type="component" value="Unassembled WGS sequence"/>
</dbReference>
<dbReference type="InterPro" id="IPR023795">
    <property type="entry name" value="Serpin_CS"/>
</dbReference>
<dbReference type="InterPro" id="IPR023796">
    <property type="entry name" value="Serpin_dom"/>
</dbReference>
<dbReference type="PANTHER" id="PTHR11461">
    <property type="entry name" value="SERINE PROTEASE INHIBITOR, SERPIN"/>
    <property type="match status" value="1"/>
</dbReference>
<evidence type="ECO:0000313" key="4">
    <source>
        <dbReference type="EMBL" id="MCY1008983.1"/>
    </source>
</evidence>
<feature type="compositionally biased region" description="Low complexity" evidence="2">
    <location>
        <begin position="32"/>
        <end position="82"/>
    </location>
</feature>
<name>A0A9X3J0F8_9BACT</name>
<dbReference type="InterPro" id="IPR042185">
    <property type="entry name" value="Serpin_sf_2"/>
</dbReference>
<dbReference type="InterPro" id="IPR036186">
    <property type="entry name" value="Serpin_sf"/>
</dbReference>
<protein>
    <submittedName>
        <fullName evidence="4">Serpin family protein</fullName>
    </submittedName>
</protein>
<comment type="caution">
    <text evidence="4">The sequence shown here is derived from an EMBL/GenBank/DDBJ whole genome shotgun (WGS) entry which is preliminary data.</text>
</comment>
<reference evidence="4" key="1">
    <citation type="submission" date="2022-11" db="EMBL/GenBank/DDBJ databases">
        <title>Minimal conservation of predation-associated metabolite biosynthetic gene clusters underscores biosynthetic potential of Myxococcota including descriptions for ten novel species: Archangium lansinium sp. nov., Myxococcus landrumus sp. nov., Nannocystis bai.</title>
        <authorList>
            <person name="Ahearne A."/>
            <person name="Stevens C."/>
            <person name="Phillips K."/>
        </authorList>
    </citation>
    <scope>NUCLEOTIDE SEQUENCE</scope>
    <source>
        <strain evidence="4">Na p29</strain>
    </source>
</reference>
<proteinExistence type="inferred from homology"/>
<dbReference type="EMBL" id="JAPNKE010000002">
    <property type="protein sequence ID" value="MCY1008983.1"/>
    <property type="molecule type" value="Genomic_DNA"/>
</dbReference>